<feature type="compositionally biased region" description="Polar residues" evidence="1">
    <location>
        <begin position="246"/>
        <end position="261"/>
    </location>
</feature>
<evidence type="ECO:0000256" key="1">
    <source>
        <dbReference type="SAM" id="MobiDB-lite"/>
    </source>
</evidence>
<feature type="compositionally biased region" description="Acidic residues" evidence="1">
    <location>
        <begin position="139"/>
        <end position="148"/>
    </location>
</feature>
<protein>
    <submittedName>
        <fullName evidence="2">Uncharacterized protein</fullName>
    </submittedName>
</protein>
<feature type="compositionally biased region" description="Basic and acidic residues" evidence="1">
    <location>
        <begin position="303"/>
        <end position="312"/>
    </location>
</feature>
<feature type="compositionally biased region" description="Low complexity" evidence="1">
    <location>
        <begin position="267"/>
        <end position="301"/>
    </location>
</feature>
<feature type="region of interest" description="Disordered" evidence="1">
    <location>
        <begin position="130"/>
        <end position="182"/>
    </location>
</feature>
<feature type="compositionally biased region" description="Low complexity" evidence="1">
    <location>
        <begin position="215"/>
        <end position="228"/>
    </location>
</feature>
<name>A0A2B7X4C5_9EURO</name>
<feature type="region of interest" description="Disordered" evidence="1">
    <location>
        <begin position="210"/>
        <end position="319"/>
    </location>
</feature>
<dbReference type="OrthoDB" id="5355007at2759"/>
<accession>A0A2B7X4C5</accession>
<comment type="caution">
    <text evidence="2">The sequence shown here is derived from an EMBL/GenBank/DDBJ whole genome shotgun (WGS) entry which is preliminary data.</text>
</comment>
<proteinExistence type="predicted"/>
<keyword evidence="3" id="KW-1185">Reference proteome</keyword>
<organism evidence="2 3">
    <name type="scientific">Blastomyces parvus</name>
    <dbReference type="NCBI Taxonomy" id="2060905"/>
    <lineage>
        <taxon>Eukaryota</taxon>
        <taxon>Fungi</taxon>
        <taxon>Dikarya</taxon>
        <taxon>Ascomycota</taxon>
        <taxon>Pezizomycotina</taxon>
        <taxon>Eurotiomycetes</taxon>
        <taxon>Eurotiomycetidae</taxon>
        <taxon>Onygenales</taxon>
        <taxon>Ajellomycetaceae</taxon>
        <taxon>Blastomyces</taxon>
    </lineage>
</organism>
<dbReference type="AlphaFoldDB" id="A0A2B7X4C5"/>
<sequence length="319" mass="32983">MSTTTFSTKDTPAASDQQPASPSESADPTTVLLTYLTSPSSATTVLEDLHASLLSSLQRCGWTEQVRGLALDLLRGGHCDRFEEVVDTVVALATGGDDVTASFLAAARARKRKRRIQMMKRARLKRAKIEGGDGGVVQEDGEVGDDNADAGADADGADGGDGGDGRGDTEEDYAGNGTLDEFPDIRIPQTAVAEGVKMLHEALEEVFVVEGGGAAESTSSNTTTTGETDSSKDQQQEIPKNKPGPASTTNGIASTNGTITTLPKKPPVSSSASSSLSSLKTTSTTSTTSTKSTTKLKAVAKGKLQENGDGRAAKKTKKG</sequence>
<dbReference type="Proteomes" id="UP000224080">
    <property type="component" value="Unassembled WGS sequence"/>
</dbReference>
<dbReference type="STRING" id="2060905.A0A2B7X4C5"/>
<evidence type="ECO:0000313" key="2">
    <source>
        <dbReference type="EMBL" id="PGH03592.1"/>
    </source>
</evidence>
<reference evidence="2 3" key="1">
    <citation type="submission" date="2017-10" db="EMBL/GenBank/DDBJ databases">
        <title>Comparative genomics in systemic dimorphic fungi from Ajellomycetaceae.</title>
        <authorList>
            <person name="Munoz J.F."/>
            <person name="Mcewen J.G."/>
            <person name="Clay O.K."/>
            <person name="Cuomo C.A."/>
        </authorList>
    </citation>
    <scope>NUCLEOTIDE SEQUENCE [LARGE SCALE GENOMIC DNA]</scope>
    <source>
        <strain evidence="2 3">UAMH130</strain>
    </source>
</reference>
<evidence type="ECO:0000313" key="3">
    <source>
        <dbReference type="Proteomes" id="UP000224080"/>
    </source>
</evidence>
<gene>
    <name evidence="2" type="ORF">GX51_04018</name>
</gene>
<dbReference type="EMBL" id="PDNC01000047">
    <property type="protein sequence ID" value="PGH03592.1"/>
    <property type="molecule type" value="Genomic_DNA"/>
</dbReference>
<feature type="region of interest" description="Disordered" evidence="1">
    <location>
        <begin position="1"/>
        <end position="27"/>
    </location>
</feature>